<name>A0AAV7GQV1_DENCH</name>
<accession>A0AAV7GQV1</accession>
<gene>
    <name evidence="1" type="ORF">IEQ34_013368</name>
</gene>
<dbReference type="AlphaFoldDB" id="A0AAV7GQV1"/>
<dbReference type="Proteomes" id="UP000775213">
    <property type="component" value="Unassembled WGS sequence"/>
</dbReference>
<comment type="caution">
    <text evidence="1">The sequence shown here is derived from an EMBL/GenBank/DDBJ whole genome shotgun (WGS) entry which is preliminary data.</text>
</comment>
<dbReference type="EMBL" id="JAGFBR010000012">
    <property type="protein sequence ID" value="KAH0458053.1"/>
    <property type="molecule type" value="Genomic_DNA"/>
</dbReference>
<reference evidence="1 2" key="1">
    <citation type="journal article" date="2021" name="Hortic Res">
        <title>Chromosome-scale assembly of the Dendrobium chrysotoxum genome enhances the understanding of orchid evolution.</title>
        <authorList>
            <person name="Zhang Y."/>
            <person name="Zhang G.Q."/>
            <person name="Zhang D."/>
            <person name="Liu X.D."/>
            <person name="Xu X.Y."/>
            <person name="Sun W.H."/>
            <person name="Yu X."/>
            <person name="Zhu X."/>
            <person name="Wang Z.W."/>
            <person name="Zhao X."/>
            <person name="Zhong W.Y."/>
            <person name="Chen H."/>
            <person name="Yin W.L."/>
            <person name="Huang T."/>
            <person name="Niu S.C."/>
            <person name="Liu Z.J."/>
        </authorList>
    </citation>
    <scope>NUCLEOTIDE SEQUENCE [LARGE SCALE GENOMIC DNA]</scope>
    <source>
        <strain evidence="1">Lindl</strain>
    </source>
</reference>
<sequence>MLNFYDVDILHYEVQYLQGEYKRKYDENVKEMKDHVQEARDHICYVKVKASKLDCMEEGFIQGFLKGVCLVHHKTGAEVEGLTSSQAFDDSSSYSDGDVIESELQNVFTLEDNDI</sequence>
<evidence type="ECO:0000313" key="2">
    <source>
        <dbReference type="Proteomes" id="UP000775213"/>
    </source>
</evidence>
<proteinExistence type="predicted"/>
<keyword evidence="2" id="KW-1185">Reference proteome</keyword>
<organism evidence="1 2">
    <name type="scientific">Dendrobium chrysotoxum</name>
    <name type="common">Orchid</name>
    <dbReference type="NCBI Taxonomy" id="161865"/>
    <lineage>
        <taxon>Eukaryota</taxon>
        <taxon>Viridiplantae</taxon>
        <taxon>Streptophyta</taxon>
        <taxon>Embryophyta</taxon>
        <taxon>Tracheophyta</taxon>
        <taxon>Spermatophyta</taxon>
        <taxon>Magnoliopsida</taxon>
        <taxon>Liliopsida</taxon>
        <taxon>Asparagales</taxon>
        <taxon>Orchidaceae</taxon>
        <taxon>Epidendroideae</taxon>
        <taxon>Malaxideae</taxon>
        <taxon>Dendrobiinae</taxon>
        <taxon>Dendrobium</taxon>
    </lineage>
</organism>
<evidence type="ECO:0000313" key="1">
    <source>
        <dbReference type="EMBL" id="KAH0458053.1"/>
    </source>
</evidence>
<protein>
    <submittedName>
        <fullName evidence="1">Uncharacterized protein</fullName>
    </submittedName>
</protein>